<dbReference type="SMART" id="SM00644">
    <property type="entry name" value="Ami_2"/>
    <property type="match status" value="1"/>
</dbReference>
<dbReference type="GO" id="GO:0008745">
    <property type="term" value="F:N-acetylmuramoyl-L-alanine amidase activity"/>
    <property type="evidence" value="ECO:0007669"/>
    <property type="project" value="UniProtKB-EC"/>
</dbReference>
<dbReference type="SMART" id="SM00701">
    <property type="entry name" value="PGRP"/>
    <property type="match status" value="1"/>
</dbReference>
<proteinExistence type="inferred from homology"/>
<keyword evidence="5" id="KW-1185">Reference proteome</keyword>
<organism evidence="4 5">
    <name type="scientific">Govanella unica</name>
    <dbReference type="NCBI Taxonomy" id="2975056"/>
    <lineage>
        <taxon>Bacteria</taxon>
        <taxon>Pseudomonadati</taxon>
        <taxon>Pseudomonadota</taxon>
        <taxon>Alphaproteobacteria</taxon>
        <taxon>Emcibacterales</taxon>
        <taxon>Govanellaceae</taxon>
        <taxon>Govanella</taxon>
    </lineage>
</organism>
<evidence type="ECO:0000313" key="4">
    <source>
        <dbReference type="EMBL" id="MDA5192806.1"/>
    </source>
</evidence>
<dbReference type="InterPro" id="IPR002502">
    <property type="entry name" value="Amidase_domain"/>
</dbReference>
<dbReference type="Proteomes" id="UP001141619">
    <property type="component" value="Unassembled WGS sequence"/>
</dbReference>
<dbReference type="AlphaFoldDB" id="A0A9X3TW32"/>
<dbReference type="InterPro" id="IPR036505">
    <property type="entry name" value="Amidase/PGRP_sf"/>
</dbReference>
<comment type="similarity">
    <text evidence="1">Belongs to the N-acetylmuramoyl-L-alanine amidase 2 family.</text>
</comment>
<dbReference type="InterPro" id="IPR015510">
    <property type="entry name" value="PGRP"/>
</dbReference>
<evidence type="ECO:0000259" key="2">
    <source>
        <dbReference type="SMART" id="SM00644"/>
    </source>
</evidence>
<feature type="domain" description="N-acetylmuramoyl-L-alanine amidase" evidence="2">
    <location>
        <begin position="1"/>
        <end position="138"/>
    </location>
</feature>
<evidence type="ECO:0000313" key="5">
    <source>
        <dbReference type="Proteomes" id="UP001141619"/>
    </source>
</evidence>
<reference evidence="4" key="2">
    <citation type="journal article" date="2023" name="Syst. Appl. Microbiol.">
        <title>Govania unica gen. nov., sp. nov., a rare biosphere bacterium that represents a novel family in the class Alphaproteobacteria.</title>
        <authorList>
            <person name="Vandamme P."/>
            <person name="Peeters C."/>
            <person name="Hettiarachchi A."/>
            <person name="Cnockaert M."/>
            <person name="Carlier A."/>
        </authorList>
    </citation>
    <scope>NUCLEOTIDE SEQUENCE</scope>
    <source>
        <strain evidence="4">LMG 31809</strain>
    </source>
</reference>
<dbReference type="PROSITE" id="PS00018">
    <property type="entry name" value="EF_HAND_1"/>
    <property type="match status" value="1"/>
</dbReference>
<dbReference type="SUPFAM" id="SSF55846">
    <property type="entry name" value="N-acetylmuramoyl-L-alanine amidase-like"/>
    <property type="match status" value="1"/>
</dbReference>
<dbReference type="RefSeq" id="WP_274942508.1">
    <property type="nucleotide sequence ID" value="NZ_JANWOI010000001.1"/>
</dbReference>
<sequence>MRKIDRINIHCTATREGRFYTVADIDRDHKARGFGKGASRPCGYHYVIYADGSVHMGRREDEIGANATGYNATSIGIVYVGGLDANAKPKDTRTPAQKAALALLVDRLAAKYGVPKARILGHRDLSPDTNGNGRVDPWEWVKVCPCFDVQAEVDDWLARPIE</sequence>
<dbReference type="GO" id="GO:0009253">
    <property type="term" value="P:peptidoglycan catabolic process"/>
    <property type="evidence" value="ECO:0007669"/>
    <property type="project" value="InterPro"/>
</dbReference>
<gene>
    <name evidence="4" type="ORF">NYP16_02385</name>
</gene>
<dbReference type="GO" id="GO:0008270">
    <property type="term" value="F:zinc ion binding"/>
    <property type="evidence" value="ECO:0007669"/>
    <property type="project" value="InterPro"/>
</dbReference>
<dbReference type="PANTHER" id="PTHR11022:SF41">
    <property type="entry name" value="PEPTIDOGLYCAN-RECOGNITION PROTEIN LC-RELATED"/>
    <property type="match status" value="1"/>
</dbReference>
<dbReference type="CDD" id="cd06583">
    <property type="entry name" value="PGRP"/>
    <property type="match status" value="1"/>
</dbReference>
<keyword evidence="4" id="KW-0378">Hydrolase</keyword>
<dbReference type="InterPro" id="IPR006619">
    <property type="entry name" value="PGRP_domain_met/bac"/>
</dbReference>
<reference evidence="4" key="1">
    <citation type="submission" date="2022-08" db="EMBL/GenBank/DDBJ databases">
        <authorList>
            <person name="Vandamme P."/>
            <person name="Hettiarachchi A."/>
            <person name="Peeters C."/>
            <person name="Cnockaert M."/>
            <person name="Carlier A."/>
        </authorList>
    </citation>
    <scope>NUCLEOTIDE SEQUENCE</scope>
    <source>
        <strain evidence="4">LMG 31809</strain>
    </source>
</reference>
<accession>A0A9X3TW32</accession>
<evidence type="ECO:0000259" key="3">
    <source>
        <dbReference type="SMART" id="SM00701"/>
    </source>
</evidence>
<dbReference type="PANTHER" id="PTHR11022">
    <property type="entry name" value="PEPTIDOGLYCAN RECOGNITION PROTEIN"/>
    <property type="match status" value="1"/>
</dbReference>
<comment type="caution">
    <text evidence="4">The sequence shown here is derived from an EMBL/GenBank/DDBJ whole genome shotgun (WGS) entry which is preliminary data.</text>
</comment>
<evidence type="ECO:0000256" key="1">
    <source>
        <dbReference type="ARBA" id="ARBA00007553"/>
    </source>
</evidence>
<dbReference type="Pfam" id="PF01510">
    <property type="entry name" value="Amidase_2"/>
    <property type="match status" value="1"/>
</dbReference>
<feature type="domain" description="Peptidoglycan recognition protein family" evidence="3">
    <location>
        <begin position="1"/>
        <end position="126"/>
    </location>
</feature>
<dbReference type="InterPro" id="IPR018247">
    <property type="entry name" value="EF_Hand_1_Ca_BS"/>
</dbReference>
<name>A0A9X3TW32_9PROT</name>
<dbReference type="EC" id="3.5.1.28" evidence="4"/>
<dbReference type="Gene3D" id="3.40.80.10">
    <property type="entry name" value="Peptidoglycan recognition protein-like"/>
    <property type="match status" value="1"/>
</dbReference>
<protein>
    <submittedName>
        <fullName evidence="4">N-acetylmuramoyl-L-alanine amidase</fullName>
        <ecNumber evidence="4">3.5.1.28</ecNumber>
    </submittedName>
</protein>
<dbReference type="EMBL" id="JANWOI010000001">
    <property type="protein sequence ID" value="MDA5192806.1"/>
    <property type="molecule type" value="Genomic_DNA"/>
</dbReference>